<evidence type="ECO:0000256" key="2">
    <source>
        <dbReference type="ARBA" id="ARBA00022617"/>
    </source>
</evidence>
<feature type="domain" description="Cytochrome c" evidence="9">
    <location>
        <begin position="66"/>
        <end position="174"/>
    </location>
</feature>
<evidence type="ECO:0000256" key="6">
    <source>
        <dbReference type="ARBA" id="ARBA00023002"/>
    </source>
</evidence>
<evidence type="ECO:0000256" key="1">
    <source>
        <dbReference type="ARBA" id="ARBA00004418"/>
    </source>
</evidence>
<dbReference type="EMBL" id="JARYGX010000027">
    <property type="protein sequence ID" value="MDH7454317.1"/>
    <property type="molecule type" value="Genomic_DNA"/>
</dbReference>
<dbReference type="RefSeq" id="WP_280943534.1">
    <property type="nucleotide sequence ID" value="NZ_JARYGX010000027.1"/>
</dbReference>
<comment type="subcellular location">
    <subcellularLocation>
        <location evidence="1">Periplasm</location>
    </subcellularLocation>
</comment>
<evidence type="ECO:0000256" key="4">
    <source>
        <dbReference type="ARBA" id="ARBA00022729"/>
    </source>
</evidence>
<keyword evidence="11" id="KW-1185">Reference proteome</keyword>
<dbReference type="InterPro" id="IPR009056">
    <property type="entry name" value="Cyt_c-like_dom"/>
</dbReference>
<keyword evidence="10" id="KW-0575">Peroxidase</keyword>
<comment type="caution">
    <text evidence="10">The sequence shown here is derived from an EMBL/GenBank/DDBJ whole genome shotgun (WGS) entry which is preliminary data.</text>
</comment>
<dbReference type="PIRSF" id="PIRSF000294">
    <property type="entry name" value="Cytochrome-c_peroxidase"/>
    <property type="match status" value="1"/>
</dbReference>
<dbReference type="Pfam" id="PF00034">
    <property type="entry name" value="Cytochrom_C"/>
    <property type="match status" value="1"/>
</dbReference>
<evidence type="ECO:0000256" key="5">
    <source>
        <dbReference type="ARBA" id="ARBA00022764"/>
    </source>
</evidence>
<dbReference type="Proteomes" id="UP001160550">
    <property type="component" value="Unassembled WGS sequence"/>
</dbReference>
<proteinExistence type="predicted"/>
<evidence type="ECO:0000256" key="3">
    <source>
        <dbReference type="ARBA" id="ARBA00022723"/>
    </source>
</evidence>
<gene>
    <name evidence="10" type="ORF">QF205_14745</name>
</gene>
<organism evidence="10 11">
    <name type="scientific">Luteimonas composti</name>
    <dbReference type="NCBI Taxonomy" id="398257"/>
    <lineage>
        <taxon>Bacteria</taxon>
        <taxon>Pseudomonadati</taxon>
        <taxon>Pseudomonadota</taxon>
        <taxon>Gammaproteobacteria</taxon>
        <taxon>Lysobacterales</taxon>
        <taxon>Lysobacteraceae</taxon>
        <taxon>Luteimonas</taxon>
    </lineage>
</organism>
<dbReference type="Gene3D" id="1.10.760.10">
    <property type="entry name" value="Cytochrome c-like domain"/>
    <property type="match status" value="2"/>
</dbReference>
<keyword evidence="3 8" id="KW-0479">Metal-binding</keyword>
<dbReference type="Pfam" id="PF03150">
    <property type="entry name" value="CCP_MauG"/>
    <property type="match status" value="1"/>
</dbReference>
<evidence type="ECO:0000259" key="9">
    <source>
        <dbReference type="PROSITE" id="PS51007"/>
    </source>
</evidence>
<keyword evidence="4" id="KW-0732">Signal</keyword>
<keyword evidence="6" id="KW-0560">Oxidoreductase</keyword>
<evidence type="ECO:0000256" key="7">
    <source>
        <dbReference type="ARBA" id="ARBA00023004"/>
    </source>
</evidence>
<dbReference type="PANTHER" id="PTHR30600">
    <property type="entry name" value="CYTOCHROME C PEROXIDASE-RELATED"/>
    <property type="match status" value="1"/>
</dbReference>
<dbReference type="InterPro" id="IPR036909">
    <property type="entry name" value="Cyt_c-like_dom_sf"/>
</dbReference>
<dbReference type="InterPro" id="IPR051395">
    <property type="entry name" value="Cytochrome_c_Peroxidase/MauG"/>
</dbReference>
<keyword evidence="7 8" id="KW-0408">Iron</keyword>
<keyword evidence="5" id="KW-0574">Periplasm</keyword>
<name>A0ABT6MUN0_9GAMM</name>
<feature type="domain" description="Cytochrome c" evidence="9">
    <location>
        <begin position="220"/>
        <end position="337"/>
    </location>
</feature>
<reference evidence="10" key="1">
    <citation type="journal article" date="2007" name="Int. J. Syst. Evol. Microbiol.">
        <title>Luteimonas composti sp. nov., a moderately thermophilic bacterium isolated from food waste.</title>
        <authorList>
            <person name="Young C.C."/>
            <person name="Kampfer P."/>
            <person name="Chen W.M."/>
            <person name="Yen W.S."/>
            <person name="Arun A.B."/>
            <person name="Lai W.A."/>
            <person name="Shen F.T."/>
            <person name="Rekha P.D."/>
            <person name="Lin K.Y."/>
            <person name="Chou J.H."/>
        </authorList>
    </citation>
    <scope>NUCLEOTIDE SEQUENCE</scope>
    <source>
        <strain evidence="10">CC-YY355</strain>
    </source>
</reference>
<keyword evidence="2 8" id="KW-0349">Heme</keyword>
<dbReference type="GO" id="GO:0004601">
    <property type="term" value="F:peroxidase activity"/>
    <property type="evidence" value="ECO:0007669"/>
    <property type="project" value="UniProtKB-KW"/>
</dbReference>
<dbReference type="SUPFAM" id="SSF46626">
    <property type="entry name" value="Cytochrome c"/>
    <property type="match status" value="2"/>
</dbReference>
<dbReference type="InterPro" id="IPR026259">
    <property type="entry name" value="MauG/Cytc_peroxidase"/>
</dbReference>
<dbReference type="PANTHER" id="PTHR30600:SF7">
    <property type="entry name" value="CYTOCHROME C PEROXIDASE-RELATED"/>
    <property type="match status" value="1"/>
</dbReference>
<protein>
    <submittedName>
        <fullName evidence="10">Cytochrome-c peroxidase</fullName>
    </submittedName>
</protein>
<evidence type="ECO:0000313" key="11">
    <source>
        <dbReference type="Proteomes" id="UP001160550"/>
    </source>
</evidence>
<dbReference type="PROSITE" id="PS51007">
    <property type="entry name" value="CYTC"/>
    <property type="match status" value="2"/>
</dbReference>
<evidence type="ECO:0000256" key="8">
    <source>
        <dbReference type="PROSITE-ProRule" id="PRU00433"/>
    </source>
</evidence>
<sequence>MAGWRKTGVAVGLALGLAGTAGLTLGLAGAAARADEGDALRAMATALFAPLPDDGGQVRGRPVDARQVELGRMLFFDPRLSRSHVISCNTCHNVGTGGADNVPTSIGHGWQKGPRNSPTVLNAVLNAAQFWDGRAADLAEQAKGPVQASVEMNNTPERVVETLASMPEYVRRFGEAFPGDPDPVSFDNMALAIEAFEATLVTPGARFDRYLAGETDALDATERRGLQLFIDSGCGACHNGPNLGGQAYFPFGVIERPGADILPEGDKGRFAVTQTASDAYVFRAAPLRNVELTAPYFHSGQVWDLEQAVAIMGNAQLGRELDAEQARAIAAFLRTLTGRQPRIEHPLLPPSTARTPRPE</sequence>
<accession>A0ABT6MUN0</accession>
<evidence type="ECO:0000313" key="10">
    <source>
        <dbReference type="EMBL" id="MDH7454317.1"/>
    </source>
</evidence>
<reference evidence="10" key="2">
    <citation type="submission" date="2023-04" db="EMBL/GenBank/DDBJ databases">
        <authorList>
            <person name="Sun J.-Q."/>
        </authorList>
    </citation>
    <scope>NUCLEOTIDE SEQUENCE</scope>
    <source>
        <strain evidence="10">CC-YY355</strain>
    </source>
</reference>
<dbReference type="InterPro" id="IPR004852">
    <property type="entry name" value="Di-haem_cyt_c_peroxidsae"/>
</dbReference>